<dbReference type="Pfam" id="PF06385">
    <property type="entry name" value="Baculo_LEF-11"/>
    <property type="match status" value="1"/>
</dbReference>
<reference evidence="6" key="2">
    <citation type="submission" date="2016-01" db="EMBL/GenBank/DDBJ databases">
        <title>Complete Genome Sequences of Four Plutella xylostella Granulovirus Isolates.</title>
        <authorList>
            <person name="Spence R.J."/>
            <person name="Noune C."/>
            <person name="Hauxwell C."/>
        </authorList>
    </citation>
    <scope>NUCLEOTIDE SEQUENCE</scope>
    <source>
        <strain evidence="6">PxGV_C</strain>
        <strain evidence="7">PxGV_K</strain>
        <strain evidence="8">PxGV_M</strain>
        <strain evidence="9">PxGV_T</strain>
    </source>
</reference>
<dbReference type="EMBL" id="MN099286">
    <property type="protein sequence ID" value="QKV50206.1"/>
    <property type="molecule type" value="Genomic_DNA"/>
</dbReference>
<dbReference type="EMBL" id="AF270937">
    <property type="protein sequence ID" value="AAG27344.1"/>
    <property type="molecule type" value="Genomic_DNA"/>
</dbReference>
<evidence type="ECO:0000256" key="2">
    <source>
        <dbReference type="ARBA" id="ARBA00017118"/>
    </source>
</evidence>
<dbReference type="EMBL" id="KU529794">
    <property type="protein sequence ID" value="AMQ36008.1"/>
    <property type="molecule type" value="Genomic_DNA"/>
</dbReference>
<dbReference type="RefSeq" id="NP_068265.1">
    <property type="nucleotide sequence ID" value="NC_002593.1"/>
</dbReference>
<dbReference type="Proteomes" id="UP000201310">
    <property type="component" value="Segment"/>
</dbReference>
<organism evidence="5 13">
    <name type="scientific">Plutella xylostella granulovirus</name>
    <dbReference type="NCBI Taxonomy" id="98383"/>
    <lineage>
        <taxon>Viruses</taxon>
        <taxon>Viruses incertae sedis</taxon>
        <taxon>Naldaviricetes</taxon>
        <taxon>Lefavirales</taxon>
        <taxon>Baculoviridae</taxon>
        <taxon>Betabaculovirus</taxon>
        <taxon>Betabaculovirus pluxylostellae</taxon>
    </lineage>
</organism>
<reference evidence="5 13" key="1">
    <citation type="journal article" date="2000" name="Virology">
        <title>Sequence analysis of the Plutella xylostella granulovirus genome.</title>
        <authorList>
            <person name="Hashimoto Y."/>
            <person name="Hayakawa T."/>
            <person name="Ueno Y."/>
            <person name="Fujita T."/>
            <person name="Sano Y."/>
            <person name="Matsumoto T."/>
        </authorList>
    </citation>
    <scope>NUCLEOTIDE SEQUENCE [LARGE SCALE GENOMIC DNA]</scope>
    <source>
        <strain evidence="5 13">K1</strain>
    </source>
</reference>
<reference evidence="10" key="3">
    <citation type="submission" date="2019-06" db="EMBL/GenBank/DDBJ databases">
        <title>Plutella xylostella granulovirus.</title>
        <authorList>
            <person name="Li L."/>
            <person name="Zhang M."/>
        </authorList>
    </citation>
    <scope>NUCLEOTIDE SEQUENCE</scope>
    <source>
        <strain evidence="11">PlxyGV_B</strain>
        <strain evidence="12">PlxyGV_NW</strain>
        <strain evidence="10">PlxyGV_W</strain>
    </source>
</reference>
<evidence type="ECO:0000256" key="3">
    <source>
        <dbReference type="ARBA" id="ARBA00023015"/>
    </source>
</evidence>
<dbReference type="GeneID" id="912238"/>
<evidence type="ECO:0000313" key="7">
    <source>
        <dbReference type="EMBL" id="AMQ35774.1"/>
    </source>
</evidence>
<evidence type="ECO:0000313" key="10">
    <source>
        <dbReference type="EMBL" id="QKV49970.1"/>
    </source>
</evidence>
<dbReference type="EMBL" id="MN099285">
    <property type="protein sequence ID" value="QKV50088.1"/>
    <property type="molecule type" value="Genomic_DNA"/>
</dbReference>
<evidence type="ECO:0000256" key="1">
    <source>
        <dbReference type="ARBA" id="ARBA00008271"/>
    </source>
</evidence>
<evidence type="ECO:0000313" key="11">
    <source>
        <dbReference type="EMBL" id="QKV50088.1"/>
    </source>
</evidence>
<keyword evidence="13" id="KW-1185">Reference proteome</keyword>
<dbReference type="GO" id="GO:0006355">
    <property type="term" value="P:regulation of DNA-templated transcription"/>
    <property type="evidence" value="ECO:0007669"/>
    <property type="project" value="InterPro"/>
</dbReference>
<evidence type="ECO:0000313" key="9">
    <source>
        <dbReference type="EMBL" id="AMQ36008.1"/>
    </source>
</evidence>
<evidence type="ECO:0000256" key="4">
    <source>
        <dbReference type="ARBA" id="ARBA00023163"/>
    </source>
</evidence>
<evidence type="ECO:0000313" key="8">
    <source>
        <dbReference type="EMBL" id="AMQ35891.1"/>
    </source>
</evidence>
<evidence type="ECO:0000313" key="13">
    <source>
        <dbReference type="Proteomes" id="UP000201310"/>
    </source>
</evidence>
<dbReference type="EMBL" id="KU529791">
    <property type="protein sequence ID" value="AMQ35657.1"/>
    <property type="molecule type" value="Genomic_DNA"/>
</dbReference>
<sequence>MNGETLLTRSKAYAVLRETINYRKSKFDTNSVVAHVEEPQFCKNSSFINDRAHKIFIQQPDSTQSIASHRDKLNHLFNLPKTLDEEYEYCRKRNGF</sequence>
<comment type="similarity">
    <text evidence="1">Belongs to the baculoviridae LEF-11 family.</text>
</comment>
<evidence type="ECO:0000313" key="6">
    <source>
        <dbReference type="EMBL" id="AMQ35657.1"/>
    </source>
</evidence>
<gene>
    <name evidence="5" type="primary">Pxorf46</name>
    <name evidence="10" type="synonym">ORF45</name>
    <name evidence="6" type="synonym">PxGV-Corf45</name>
    <name evidence="7" type="synonym">PxGV-Korf45</name>
    <name evidence="8" type="synonym">PxGV-Morf45</name>
    <name evidence="9" type="synonym">PxGV-Torf45</name>
</gene>
<name>Q9DVY6_9BBAC</name>
<dbReference type="EMBL" id="KU529792">
    <property type="protein sequence ID" value="AMQ35774.1"/>
    <property type="molecule type" value="Genomic_DNA"/>
</dbReference>
<keyword evidence="4" id="KW-0804">Transcription</keyword>
<proteinExistence type="inferred from homology"/>
<evidence type="ECO:0000313" key="12">
    <source>
        <dbReference type="EMBL" id="QKV50206.1"/>
    </source>
</evidence>
<dbReference type="EMBL" id="MN099284">
    <property type="protein sequence ID" value="QKV49970.1"/>
    <property type="molecule type" value="Genomic_DNA"/>
</dbReference>
<dbReference type="InterPro" id="IPR009429">
    <property type="entry name" value="Baculo_LEF-11"/>
</dbReference>
<dbReference type="OrthoDB" id="15391at10239"/>
<dbReference type="GO" id="GO:0019058">
    <property type="term" value="P:viral life cycle"/>
    <property type="evidence" value="ECO:0007669"/>
    <property type="project" value="InterPro"/>
</dbReference>
<keyword evidence="3" id="KW-0805">Transcription regulation</keyword>
<dbReference type="KEGG" id="vg:912238"/>
<evidence type="ECO:0000313" key="5">
    <source>
        <dbReference type="EMBL" id="AAG27344.1"/>
    </source>
</evidence>
<protein>
    <recommendedName>
        <fullName evidence="2">Late expression factor 11</fullName>
    </recommendedName>
</protein>
<accession>Q9DVY6</accession>
<dbReference type="EMBL" id="KU529793">
    <property type="protein sequence ID" value="AMQ35891.1"/>
    <property type="molecule type" value="Genomic_DNA"/>
</dbReference>